<gene>
    <name evidence="1" type="ORF">EXN66_Car012608</name>
</gene>
<name>A0A6G1Q3A2_CHAAH</name>
<sequence length="65" mass="7410">MNLLLHLRVEFLMCIGSHKDIKNGEECKVFGGEGHKSTKYYSKDSIITINLNIYVKIIPKLSTKV</sequence>
<dbReference type="AlphaFoldDB" id="A0A6G1Q3A2"/>
<dbReference type="Proteomes" id="UP000503349">
    <property type="component" value="Chromosome 12"/>
</dbReference>
<proteinExistence type="predicted"/>
<reference evidence="1 2" key="1">
    <citation type="submission" date="2019-02" db="EMBL/GenBank/DDBJ databases">
        <title>Opniocepnalus argus genome.</title>
        <authorList>
            <person name="Zhou C."/>
            <person name="Xiao S."/>
        </authorList>
    </citation>
    <scope>NUCLEOTIDE SEQUENCE [LARGE SCALE GENOMIC DNA]</scope>
    <source>
        <strain evidence="1">OARG1902GOOAL</strain>
        <tissue evidence="1">Muscle</tissue>
    </source>
</reference>
<reference evidence="2" key="2">
    <citation type="submission" date="2019-02" db="EMBL/GenBank/DDBJ databases">
        <title>Opniocepnalus argus Var Kimnra genome.</title>
        <authorList>
            <person name="Zhou C."/>
            <person name="Xiao S."/>
        </authorList>
    </citation>
    <scope>NUCLEOTIDE SEQUENCE [LARGE SCALE GENOMIC DNA]</scope>
</reference>
<evidence type="ECO:0000313" key="2">
    <source>
        <dbReference type="Proteomes" id="UP000503349"/>
    </source>
</evidence>
<keyword evidence="2" id="KW-1185">Reference proteome</keyword>
<dbReference type="EMBL" id="CM015723">
    <property type="protein sequence ID" value="KAF3696929.1"/>
    <property type="molecule type" value="Genomic_DNA"/>
</dbReference>
<protein>
    <submittedName>
        <fullName evidence="1">Uncharacterized protein</fullName>
    </submittedName>
</protein>
<accession>A0A6G1Q3A2</accession>
<evidence type="ECO:0000313" key="1">
    <source>
        <dbReference type="EMBL" id="KAF3696929.1"/>
    </source>
</evidence>
<organism evidence="1 2">
    <name type="scientific">Channa argus</name>
    <name type="common">Northern snakehead</name>
    <name type="synonym">Ophicephalus argus</name>
    <dbReference type="NCBI Taxonomy" id="215402"/>
    <lineage>
        <taxon>Eukaryota</taxon>
        <taxon>Metazoa</taxon>
        <taxon>Chordata</taxon>
        <taxon>Craniata</taxon>
        <taxon>Vertebrata</taxon>
        <taxon>Euteleostomi</taxon>
        <taxon>Actinopterygii</taxon>
        <taxon>Neopterygii</taxon>
        <taxon>Teleostei</taxon>
        <taxon>Neoteleostei</taxon>
        <taxon>Acanthomorphata</taxon>
        <taxon>Anabantaria</taxon>
        <taxon>Anabantiformes</taxon>
        <taxon>Channoidei</taxon>
        <taxon>Channidae</taxon>
        <taxon>Channa</taxon>
    </lineage>
</organism>